<dbReference type="PANTHER" id="PTHR34800">
    <property type="entry name" value="TETRAPYRROLE-BINDING PROTEIN, CHLOROPLASTIC"/>
    <property type="match status" value="1"/>
</dbReference>
<dbReference type="AlphaFoldDB" id="A0A834W158"/>
<proteinExistence type="inferred from homology"/>
<dbReference type="InterPro" id="IPR023796">
    <property type="entry name" value="Serpin_dom"/>
</dbReference>
<dbReference type="CDD" id="cd16383">
    <property type="entry name" value="GUN4"/>
    <property type="match status" value="1"/>
</dbReference>
<keyword evidence="6" id="KW-1185">Reference proteome</keyword>
<dbReference type="Gene3D" id="1.10.10.1770">
    <property type="entry name" value="Gun4-like"/>
    <property type="match status" value="1"/>
</dbReference>
<feature type="region of interest" description="Disordered" evidence="3">
    <location>
        <begin position="659"/>
        <end position="693"/>
    </location>
</feature>
<comment type="similarity">
    <text evidence="1 2">Belongs to the serpin family.</text>
</comment>
<dbReference type="EMBL" id="JAAIUW010000012">
    <property type="protein sequence ID" value="KAF7805353.1"/>
    <property type="molecule type" value="Genomic_DNA"/>
</dbReference>
<dbReference type="SMART" id="SM00093">
    <property type="entry name" value="SERPIN"/>
    <property type="match status" value="1"/>
</dbReference>
<accession>A0A834W158</accession>
<evidence type="ECO:0000259" key="4">
    <source>
        <dbReference type="SMART" id="SM00093"/>
    </source>
</evidence>
<dbReference type="GO" id="GO:0046906">
    <property type="term" value="F:tetrapyrrole binding"/>
    <property type="evidence" value="ECO:0007669"/>
    <property type="project" value="TreeGrafter"/>
</dbReference>
<dbReference type="InterPro" id="IPR036186">
    <property type="entry name" value="Serpin_sf"/>
</dbReference>
<dbReference type="GO" id="GO:0010019">
    <property type="term" value="P:chloroplast-nucleus signaling pathway"/>
    <property type="evidence" value="ECO:0007669"/>
    <property type="project" value="TreeGrafter"/>
</dbReference>
<evidence type="ECO:0000256" key="1">
    <source>
        <dbReference type="ARBA" id="ARBA00009500"/>
    </source>
</evidence>
<dbReference type="FunFam" id="1.10.10.1770:FF:000001">
    <property type="entry name" value="Tetrapyrrole-binding protein, chloroplastic"/>
    <property type="match status" value="1"/>
</dbReference>
<name>A0A834W158_9FABA</name>
<evidence type="ECO:0000313" key="5">
    <source>
        <dbReference type="EMBL" id="KAF7805353.1"/>
    </source>
</evidence>
<organism evidence="5 6">
    <name type="scientific">Senna tora</name>
    <dbReference type="NCBI Taxonomy" id="362788"/>
    <lineage>
        <taxon>Eukaryota</taxon>
        <taxon>Viridiplantae</taxon>
        <taxon>Streptophyta</taxon>
        <taxon>Embryophyta</taxon>
        <taxon>Tracheophyta</taxon>
        <taxon>Spermatophyta</taxon>
        <taxon>Magnoliopsida</taxon>
        <taxon>eudicotyledons</taxon>
        <taxon>Gunneridae</taxon>
        <taxon>Pentapetalae</taxon>
        <taxon>rosids</taxon>
        <taxon>fabids</taxon>
        <taxon>Fabales</taxon>
        <taxon>Fabaceae</taxon>
        <taxon>Caesalpinioideae</taxon>
        <taxon>Cassia clade</taxon>
        <taxon>Senna</taxon>
    </lineage>
</organism>
<dbReference type="InterPro" id="IPR042178">
    <property type="entry name" value="Serpin_sf_1"/>
</dbReference>
<dbReference type="SUPFAM" id="SSF56574">
    <property type="entry name" value="Serpins"/>
    <property type="match status" value="1"/>
</dbReference>
<evidence type="ECO:0000256" key="3">
    <source>
        <dbReference type="SAM" id="MobiDB-lite"/>
    </source>
</evidence>
<dbReference type="GO" id="GO:0009507">
    <property type="term" value="C:chloroplast"/>
    <property type="evidence" value="ECO:0007669"/>
    <property type="project" value="TreeGrafter"/>
</dbReference>
<dbReference type="InterPro" id="IPR042185">
    <property type="entry name" value="Serpin_sf_2"/>
</dbReference>
<dbReference type="Gene3D" id="2.30.39.10">
    <property type="entry name" value="Alpha-1-antitrypsin, domain 1"/>
    <property type="match status" value="1"/>
</dbReference>
<protein>
    <submittedName>
        <fullName evidence="5">Tetrapyrrole-binding protein, chloroplastic</fullName>
    </submittedName>
</protein>
<feature type="compositionally biased region" description="Low complexity" evidence="3">
    <location>
        <begin position="661"/>
        <end position="677"/>
    </location>
</feature>
<feature type="domain" description="Serpin" evidence="4">
    <location>
        <begin position="15"/>
        <end position="397"/>
    </location>
</feature>
<dbReference type="InterPro" id="IPR037215">
    <property type="entry name" value="GUN4-like_sf"/>
</dbReference>
<dbReference type="Pfam" id="PF00079">
    <property type="entry name" value="Serpin"/>
    <property type="match status" value="1"/>
</dbReference>
<dbReference type="SUPFAM" id="SSF140869">
    <property type="entry name" value="GUN4-like"/>
    <property type="match status" value="1"/>
</dbReference>
<gene>
    <name evidence="5" type="ORF">G2W53_037514</name>
</gene>
<evidence type="ECO:0000256" key="2">
    <source>
        <dbReference type="RuleBase" id="RU000411"/>
    </source>
</evidence>
<sequence length="693" mass="78490">MAHLLLLQSYPESIVPMANKVVLDAVAKCSNVVISPLSFQALLSLIALGSTGPTHQQILHFLGKSPTENREQLFSLCTQIANLTLPNENRSGHFGAPILEFTNAIWLHQNFNFTQSFEAKVQQLFKAESRIINHGHRIDEIAKEINSWAASVSKGLISQVLPHDPMLNQPALVLASALYFKAKWAWKFDTFSSTHRHFYMLNGTCVSAPFMTSAYKSPLFRHSNGFKVVALPYHYGKDDRRFSMYIFLPDHRNGLPNLIQTFTHNSCSALIQNLELKKVPLLEFWVPKFKISFDFEASERLKEMGLTLPFQRSNQDLNEMVVSHKGDSLYLSKVCHKACIEVNEEGTEFVALSISDFQPFTGAPPPPPIQSFVADHPFFFIIREEISSAVICKLNNSELSPSIVPIPYSIPFPFVSLTHSLFFIFVCFSSLSVEMATNSLHSIQHHHHPNHSLLRRHHLSDTPLFLKTTTNPNPNPSLSLSLVQSPPSTLTTFSVSPITSTSPSTSQAVSFDLLRDLLSANNFRQADEETRRLLIVLAGEAAQKRGYVFFSEVQFISTDDLKTIDELWRQYSDNKFGYSVQKRIFEKVEKDFTKFFLKVGWMKKLDTEVEQYNYRSFPTEFVWELNDDTPEGHLPLTNALRGTQLLANILAHPAFHEDDAVQQQQDDASDNSVSSSSPSKPFTKRIFKTDYSF</sequence>
<dbReference type="Pfam" id="PF05419">
    <property type="entry name" value="GUN4"/>
    <property type="match status" value="1"/>
</dbReference>
<dbReference type="PANTHER" id="PTHR34800:SF1">
    <property type="entry name" value="TETRAPYRROLE-BINDING PROTEIN, CHLOROPLASTIC"/>
    <property type="match status" value="1"/>
</dbReference>
<evidence type="ECO:0000313" key="6">
    <source>
        <dbReference type="Proteomes" id="UP000634136"/>
    </source>
</evidence>
<dbReference type="Gene3D" id="3.30.497.10">
    <property type="entry name" value="Antithrombin, subunit I, domain 2"/>
    <property type="match status" value="1"/>
</dbReference>
<dbReference type="Gene3D" id="1.25.40.620">
    <property type="match status" value="1"/>
</dbReference>
<dbReference type="OrthoDB" id="4835at2759"/>
<comment type="caution">
    <text evidence="5">The sequence shown here is derived from an EMBL/GenBank/DDBJ whole genome shotgun (WGS) entry which is preliminary data.</text>
</comment>
<dbReference type="InterPro" id="IPR008629">
    <property type="entry name" value="GUN4-like"/>
</dbReference>
<dbReference type="Proteomes" id="UP000634136">
    <property type="component" value="Unassembled WGS sequence"/>
</dbReference>
<reference evidence="5" key="1">
    <citation type="submission" date="2020-09" db="EMBL/GenBank/DDBJ databases">
        <title>Genome-Enabled Discovery of Anthraquinone Biosynthesis in Senna tora.</title>
        <authorList>
            <person name="Kang S.-H."/>
            <person name="Pandey R.P."/>
            <person name="Lee C.-M."/>
            <person name="Sim J.-S."/>
            <person name="Jeong J.-T."/>
            <person name="Choi B.-S."/>
            <person name="Jung M."/>
            <person name="Ginzburg D."/>
            <person name="Zhao K."/>
            <person name="Won S.Y."/>
            <person name="Oh T.-J."/>
            <person name="Yu Y."/>
            <person name="Kim N.-H."/>
            <person name="Lee O.R."/>
            <person name="Lee T.-H."/>
            <person name="Bashyal P."/>
            <person name="Kim T.-S."/>
            <person name="Lee W.-H."/>
            <person name="Kawkins C."/>
            <person name="Kim C.-K."/>
            <person name="Kim J.S."/>
            <person name="Ahn B.O."/>
            <person name="Rhee S.Y."/>
            <person name="Sohng J.K."/>
        </authorList>
    </citation>
    <scope>NUCLEOTIDE SEQUENCE</scope>
    <source>
        <tissue evidence="5">Leaf</tissue>
    </source>
</reference>